<keyword evidence="2" id="KW-1185">Reference proteome</keyword>
<comment type="caution">
    <text evidence="1">The sequence shown here is derived from an EMBL/GenBank/DDBJ whole genome shotgun (WGS) entry which is preliminary data.</text>
</comment>
<organism evidence="1 2">
    <name type="scientific">Pseudonocardia parietis</name>
    <dbReference type="NCBI Taxonomy" id="570936"/>
    <lineage>
        <taxon>Bacteria</taxon>
        <taxon>Bacillati</taxon>
        <taxon>Actinomycetota</taxon>
        <taxon>Actinomycetes</taxon>
        <taxon>Pseudonocardiales</taxon>
        <taxon>Pseudonocardiaceae</taxon>
        <taxon>Pseudonocardia</taxon>
    </lineage>
</organism>
<sequence>MAGHQNRIRRVALAVVGFLGTHGPQPANLALHPEVRHFAHDRAAAAIEWAAASRVPA</sequence>
<dbReference type="Proteomes" id="UP001519295">
    <property type="component" value="Unassembled WGS sequence"/>
</dbReference>
<gene>
    <name evidence="1" type="ORF">JOF36_003878</name>
</gene>
<protein>
    <submittedName>
        <fullName evidence="1">Uncharacterized protein</fullName>
    </submittedName>
</protein>
<dbReference type="EMBL" id="JAGINU010000001">
    <property type="protein sequence ID" value="MBP2368182.1"/>
    <property type="molecule type" value="Genomic_DNA"/>
</dbReference>
<accession>A0ABS4VW61</accession>
<reference evidence="1 2" key="1">
    <citation type="submission" date="2021-03" db="EMBL/GenBank/DDBJ databases">
        <title>Sequencing the genomes of 1000 actinobacteria strains.</title>
        <authorList>
            <person name="Klenk H.-P."/>
        </authorList>
    </citation>
    <scope>NUCLEOTIDE SEQUENCE [LARGE SCALE GENOMIC DNA]</scope>
    <source>
        <strain evidence="1 2">DSM 45256</strain>
    </source>
</reference>
<evidence type="ECO:0000313" key="2">
    <source>
        <dbReference type="Proteomes" id="UP001519295"/>
    </source>
</evidence>
<name>A0ABS4VW61_9PSEU</name>
<dbReference type="RefSeq" id="WP_210028556.1">
    <property type="nucleotide sequence ID" value="NZ_JAGINU010000001.1"/>
</dbReference>
<proteinExistence type="predicted"/>
<evidence type="ECO:0000313" key="1">
    <source>
        <dbReference type="EMBL" id="MBP2368182.1"/>
    </source>
</evidence>